<feature type="compositionally biased region" description="Basic and acidic residues" evidence="1">
    <location>
        <begin position="858"/>
        <end position="868"/>
    </location>
</feature>
<feature type="region of interest" description="Disordered" evidence="1">
    <location>
        <begin position="737"/>
        <end position="939"/>
    </location>
</feature>
<dbReference type="KEGG" id="ovi:T265_08644"/>
<feature type="compositionally biased region" description="Basic and acidic residues" evidence="1">
    <location>
        <begin position="908"/>
        <end position="929"/>
    </location>
</feature>
<dbReference type="InterPro" id="IPR051971">
    <property type="entry name" value="E3_ubiquitin-PDZ_ligase"/>
</dbReference>
<feature type="compositionally biased region" description="Basic and acidic residues" evidence="1">
    <location>
        <begin position="808"/>
        <end position="821"/>
    </location>
</feature>
<dbReference type="EMBL" id="KL596848">
    <property type="protein sequence ID" value="KER23478.1"/>
    <property type="molecule type" value="Genomic_DNA"/>
</dbReference>
<evidence type="ECO:0000256" key="1">
    <source>
        <dbReference type="SAM" id="MobiDB-lite"/>
    </source>
</evidence>
<accession>A0A074Z8L9</accession>
<dbReference type="CTD" id="20322823"/>
<evidence type="ECO:0000313" key="4">
    <source>
        <dbReference type="Proteomes" id="UP000054324"/>
    </source>
</evidence>
<dbReference type="RefSeq" id="XP_009172774.1">
    <property type="nucleotide sequence ID" value="XM_009174510.1"/>
</dbReference>
<evidence type="ECO:0000313" key="3">
    <source>
        <dbReference type="EMBL" id="KER23478.1"/>
    </source>
</evidence>
<evidence type="ECO:0000259" key="2">
    <source>
        <dbReference type="PROSITE" id="PS50106"/>
    </source>
</evidence>
<dbReference type="InterPro" id="IPR041489">
    <property type="entry name" value="PDZ_6"/>
</dbReference>
<dbReference type="Gene3D" id="2.30.42.10">
    <property type="match status" value="2"/>
</dbReference>
<dbReference type="Pfam" id="PF17820">
    <property type="entry name" value="PDZ_6"/>
    <property type="match status" value="1"/>
</dbReference>
<feature type="compositionally biased region" description="Basic and acidic residues" evidence="1">
    <location>
        <begin position="1261"/>
        <end position="1273"/>
    </location>
</feature>
<dbReference type="SMART" id="SM00228">
    <property type="entry name" value="PDZ"/>
    <property type="match status" value="1"/>
</dbReference>
<proteinExistence type="predicted"/>
<reference evidence="3 4" key="1">
    <citation type="submission" date="2013-11" db="EMBL/GenBank/DDBJ databases">
        <title>Opisthorchis viverrini - life in the bile duct.</title>
        <authorList>
            <person name="Young N.D."/>
            <person name="Nagarajan N."/>
            <person name="Lin S.J."/>
            <person name="Korhonen P.K."/>
            <person name="Jex A.R."/>
            <person name="Hall R.S."/>
            <person name="Safavi-Hemami H."/>
            <person name="Kaewkong W."/>
            <person name="Bertrand D."/>
            <person name="Gao S."/>
            <person name="Seet Q."/>
            <person name="Wongkham S."/>
            <person name="Teh B.T."/>
            <person name="Wongkham C."/>
            <person name="Intapan P.M."/>
            <person name="Maleewong W."/>
            <person name="Yang X."/>
            <person name="Hu M."/>
            <person name="Wang Z."/>
            <person name="Hofmann A."/>
            <person name="Sternberg P.W."/>
            <person name="Tan P."/>
            <person name="Wang J."/>
            <person name="Gasser R.B."/>
        </authorList>
    </citation>
    <scope>NUCLEOTIDE SEQUENCE [LARGE SCALE GENOMIC DNA]</scope>
</reference>
<feature type="region of interest" description="Disordered" evidence="1">
    <location>
        <begin position="344"/>
        <end position="391"/>
    </location>
</feature>
<feature type="compositionally biased region" description="Acidic residues" evidence="1">
    <location>
        <begin position="379"/>
        <end position="390"/>
    </location>
</feature>
<feature type="domain" description="PDZ" evidence="2">
    <location>
        <begin position="234"/>
        <end position="320"/>
    </location>
</feature>
<feature type="compositionally biased region" description="Basic and acidic residues" evidence="1">
    <location>
        <begin position="883"/>
        <end position="894"/>
    </location>
</feature>
<dbReference type="STRING" id="6198.A0A074Z8L9"/>
<dbReference type="PANTHER" id="PTHR15545">
    <property type="entry name" value="PDZ DOMAIN CONTAINING RING FINGER PROTEIN 3, 4"/>
    <property type="match status" value="1"/>
</dbReference>
<dbReference type="SUPFAM" id="SSF50156">
    <property type="entry name" value="PDZ domain-like"/>
    <property type="match status" value="2"/>
</dbReference>
<feature type="compositionally biased region" description="Low complexity" evidence="1">
    <location>
        <begin position="790"/>
        <end position="803"/>
    </location>
</feature>
<protein>
    <recommendedName>
        <fullName evidence="2">PDZ domain-containing protein</fullName>
    </recommendedName>
</protein>
<dbReference type="GeneID" id="20322823"/>
<feature type="compositionally biased region" description="Polar residues" evidence="1">
    <location>
        <begin position="368"/>
        <end position="378"/>
    </location>
</feature>
<feature type="compositionally biased region" description="Polar residues" evidence="1">
    <location>
        <begin position="896"/>
        <end position="906"/>
    </location>
</feature>
<dbReference type="PROSITE" id="PS50106">
    <property type="entry name" value="PDZ"/>
    <property type="match status" value="2"/>
</dbReference>
<feature type="compositionally biased region" description="Polar residues" evidence="1">
    <location>
        <begin position="751"/>
        <end position="789"/>
    </location>
</feature>
<feature type="compositionally biased region" description="Low complexity" evidence="1">
    <location>
        <begin position="1301"/>
        <end position="1312"/>
    </location>
</feature>
<gene>
    <name evidence="3" type="ORF">T265_08644</name>
</gene>
<sequence>MDFVILKVNGQDLRNATHEQAIQAFRHAQEPIMVEVSRRDADHSSRSSQPKSPDVRRCDAVNERMDAIIQTEASPEEATLAAMAAAACTAEKIRAALSLHSNSNSSSNAVYSSAVSGLLDIVELAAEEDAEDDDLEDDFEDEEEECIYQMNELFPVGLSGHLPSSQLVANHAMDCKEHELQTCPCKDTVNAEYDRAEVSHALCIPTGQVTQSHFQNKSEGTCQVASLAGLAFLEVNLSKSPPDEKFGLTLCYQNGEKEDDECEVYVGEIEPNSVASRGAGLEVGDRIIKINGQLIRTRRQVVELFRASTKTATLLIVRHAPSNGPQAKGITFPKESIPLLMEQGAEQPTKPKAKECPNFCSFKRPDQDSGTGRTTDESAPTEESSEQELEPDQKIIDMISGEFPASQIPCGSLDKAETALSISPTLTVGDVFASYNPVDPIDQELVRLGRLMQSLAVHCRRLVHTKMIFHNSQLTHDSIDVQAEPPSIAKVNDPVDEKICTACPQIDPVSQTSASTHSSPMKRNTVETACVTPRVPRMGTRGVELSSSILQIHNEQRSGAQSRITQVESNTTVPEKVPGYPQNNEIQTSVIKKPPDLADPRLSYERNLELIDVYPEALCDQRNPSGQTSAYCTGESMKSQSETPGVGIRLWNPAHHASRVANAKINMSLASDALQEKSRYGDVVASLSDLGGSLLSLAAAIPSNPQIFSTPSEVNIGPHLLAESLSPVSIWSIDGSSQSNQRFTGRMSVPSVPSQSTPEGSREQLPTSGASELEGSYNNRSRPSGTSNISSSESLSVTDSLPSASKSSYDKISHRLGDRSGRPGPMSCRDPDKNPGGVTNFTDINDSVCPTGSPQDFSSKEKSIDTGRRLLTHRSSSHTQRQSSDRLRSRDHSVKRAQTQQSIQQHNPKRDPNDSRRDRPGHPIDDNHHANPSFPNSSSTSQMVNCVCPDLFPPRAHCNYPHSRFPLQTPPLTCVRPTTCYTHPTCSVVSPSGSTEQVGHAYEFYDRFGSPRWTVTNYGHPSPRVSDVSAKYEQPRISLAKEFPDTCVQVNDSAASDIYETPYASVTVDDQPIGEHTEWNSKALFDGAKSSTPCHINAVNSGYHISTNSKTATTLPTISNLNELSTYASLFTAFSHFTSTAHSFYLPCPQVPPIYSSAQGQNGPMANEFVPPIYSSAQGQNGPMANEFGVPVGARPPFITVPLNVMEWVVKKRPDGTRYITRRPIRNRLLKERAKRVAEERCGMTTDDDAASELKTGRYWNRTERRKQMEKSRADRRKRQPGNSPSRRVSLHTRKEETLENQTNRTTGQTNGLVNMTTV</sequence>
<organism evidence="3 4">
    <name type="scientific">Opisthorchis viverrini</name>
    <name type="common">Southeast Asian liver fluke</name>
    <dbReference type="NCBI Taxonomy" id="6198"/>
    <lineage>
        <taxon>Eukaryota</taxon>
        <taxon>Metazoa</taxon>
        <taxon>Spiralia</taxon>
        <taxon>Lophotrochozoa</taxon>
        <taxon>Platyhelminthes</taxon>
        <taxon>Trematoda</taxon>
        <taxon>Digenea</taxon>
        <taxon>Opisthorchiida</taxon>
        <taxon>Opisthorchiata</taxon>
        <taxon>Opisthorchiidae</taxon>
        <taxon>Opisthorchis</taxon>
    </lineage>
</organism>
<feature type="region of interest" description="Disordered" evidence="1">
    <location>
        <begin position="1241"/>
        <end position="1319"/>
    </location>
</feature>
<feature type="compositionally biased region" description="Basic and acidic residues" evidence="1">
    <location>
        <begin position="36"/>
        <end position="45"/>
    </location>
</feature>
<feature type="compositionally biased region" description="Polar residues" evidence="1">
    <location>
        <begin position="837"/>
        <end position="857"/>
    </location>
</feature>
<dbReference type="InterPro" id="IPR036034">
    <property type="entry name" value="PDZ_sf"/>
</dbReference>
<dbReference type="PANTHER" id="PTHR15545:SF8">
    <property type="entry name" value="SLO-INTERACTING PROTEIN 1"/>
    <property type="match status" value="1"/>
</dbReference>
<dbReference type="OrthoDB" id="6270329at2759"/>
<dbReference type="Proteomes" id="UP000054324">
    <property type="component" value="Unassembled WGS sequence"/>
</dbReference>
<keyword evidence="4" id="KW-1185">Reference proteome</keyword>
<name>A0A074Z8L9_OPIVI</name>
<dbReference type="InterPro" id="IPR001478">
    <property type="entry name" value="PDZ"/>
</dbReference>
<feature type="domain" description="PDZ" evidence="2">
    <location>
        <begin position="5"/>
        <end position="40"/>
    </location>
</feature>
<feature type="region of interest" description="Disordered" evidence="1">
    <location>
        <begin position="36"/>
        <end position="56"/>
    </location>
</feature>